<keyword evidence="5 6" id="KW-0472">Membrane</keyword>
<feature type="transmembrane region" description="Helical" evidence="6">
    <location>
        <begin position="62"/>
        <end position="81"/>
    </location>
</feature>
<comment type="subcellular location">
    <subcellularLocation>
        <location evidence="1">Endomembrane system</location>
        <topology evidence="1">Multi-pass membrane protein</topology>
    </subcellularLocation>
</comment>
<feature type="transmembrane region" description="Helical" evidence="6">
    <location>
        <begin position="235"/>
        <end position="257"/>
    </location>
</feature>
<dbReference type="Pfam" id="PF00892">
    <property type="entry name" value="EamA"/>
    <property type="match status" value="2"/>
</dbReference>
<reference evidence="8 9" key="1">
    <citation type="submission" date="2011-11" db="EMBL/GenBank/DDBJ databases">
        <title>Complete genome sequence of thermophilic Geobacillus thermoleovorans CCB_US3_UF5.</title>
        <authorList>
            <person name="Muhd Sakaff M.K.L."/>
            <person name="Abdul Rahman A.Y."/>
            <person name="Saito J.A."/>
            <person name="Hou S."/>
            <person name="Alam M."/>
        </authorList>
    </citation>
    <scope>NUCLEOTIDE SEQUENCE [LARGE SCALE GENOMIC DNA]</scope>
    <source>
        <strain evidence="8 9">CCB_US3_UF5</strain>
    </source>
</reference>
<dbReference type="Proteomes" id="UP000005636">
    <property type="component" value="Chromosome"/>
</dbReference>
<evidence type="ECO:0000259" key="7">
    <source>
        <dbReference type="Pfam" id="PF00892"/>
    </source>
</evidence>
<dbReference type="Gene3D" id="1.10.3730.20">
    <property type="match status" value="1"/>
</dbReference>
<dbReference type="SUPFAM" id="SSF103481">
    <property type="entry name" value="Multidrug resistance efflux transporter EmrE"/>
    <property type="match status" value="2"/>
</dbReference>
<feature type="transmembrane region" description="Helical" evidence="6">
    <location>
        <begin position="202"/>
        <end position="223"/>
    </location>
</feature>
<feature type="transmembrane region" description="Helical" evidence="6">
    <location>
        <begin position="120"/>
        <end position="142"/>
    </location>
</feature>
<accession>A0ABN4A030</accession>
<dbReference type="InterPro" id="IPR037185">
    <property type="entry name" value="EmrE-like"/>
</dbReference>
<evidence type="ECO:0000256" key="3">
    <source>
        <dbReference type="ARBA" id="ARBA00022692"/>
    </source>
</evidence>
<evidence type="ECO:0000256" key="2">
    <source>
        <dbReference type="ARBA" id="ARBA00007362"/>
    </source>
</evidence>
<evidence type="ECO:0000256" key="6">
    <source>
        <dbReference type="SAM" id="Phobius"/>
    </source>
</evidence>
<feature type="transmembrane region" description="Helical" evidence="6">
    <location>
        <begin position="269"/>
        <end position="289"/>
    </location>
</feature>
<feature type="domain" description="EamA" evidence="7">
    <location>
        <begin position="176"/>
        <end position="312"/>
    </location>
</feature>
<gene>
    <name evidence="8" type="ORF">GTCCBUS3UF5_15220</name>
</gene>
<feature type="transmembrane region" description="Helical" evidence="6">
    <location>
        <begin position="30"/>
        <end position="50"/>
    </location>
</feature>
<evidence type="ECO:0000256" key="5">
    <source>
        <dbReference type="ARBA" id="ARBA00023136"/>
    </source>
</evidence>
<sequence>MAAISGNNGFAFGVSSRKKKAKGIDVMKQAFLASFYLSLAAGIWGGMYVVSKYVLDYIPPFTLVWLRYAVALIVLGAVAVAKRERPPKNGRDWGMIITVGIIGYVVSISLQFVGTKWSNAHTASLITASTPAFVVLFARWLIGEALTWRKLGALLLATFGVIVIVGLGGGEESTFLGNVCLVGAAVTWALLSVLVKIASARLSVFSITTYAIFVALIGMTPMMLAEGPGLAASHWSVPVALGVLYLGVVSTAGAFFLWNKGMEMIDAGVGSLFFFFQPLVGSLFGRLFLQEQLDVSFWLGGALIAAGVAVAVRSEQSA</sequence>
<keyword evidence="9" id="KW-1185">Reference proteome</keyword>
<evidence type="ECO:0000313" key="8">
    <source>
        <dbReference type="EMBL" id="AEV18835.1"/>
    </source>
</evidence>
<evidence type="ECO:0000256" key="1">
    <source>
        <dbReference type="ARBA" id="ARBA00004127"/>
    </source>
</evidence>
<keyword evidence="3 6" id="KW-0812">Transmembrane</keyword>
<dbReference type="InterPro" id="IPR000620">
    <property type="entry name" value="EamA_dom"/>
</dbReference>
<proteinExistence type="inferred from homology"/>
<dbReference type="InterPro" id="IPR050638">
    <property type="entry name" value="AA-Vitamin_Transporters"/>
</dbReference>
<dbReference type="EMBL" id="CP003125">
    <property type="protein sequence ID" value="AEV18835.1"/>
    <property type="molecule type" value="Genomic_DNA"/>
</dbReference>
<feature type="transmembrane region" description="Helical" evidence="6">
    <location>
        <begin position="175"/>
        <end position="195"/>
    </location>
</feature>
<evidence type="ECO:0000256" key="4">
    <source>
        <dbReference type="ARBA" id="ARBA00022989"/>
    </source>
</evidence>
<comment type="similarity">
    <text evidence="2">Belongs to the EamA transporter family.</text>
</comment>
<organism evidence="8 9">
    <name type="scientific">Geobacillus thermoleovorans CCB_US3_UF5</name>
    <dbReference type="NCBI Taxonomy" id="1111068"/>
    <lineage>
        <taxon>Bacteria</taxon>
        <taxon>Bacillati</taxon>
        <taxon>Bacillota</taxon>
        <taxon>Bacilli</taxon>
        <taxon>Bacillales</taxon>
        <taxon>Anoxybacillaceae</taxon>
        <taxon>Geobacillus</taxon>
        <taxon>Geobacillus thermoleovorans group</taxon>
    </lineage>
</organism>
<feature type="domain" description="EamA" evidence="7">
    <location>
        <begin position="34"/>
        <end position="165"/>
    </location>
</feature>
<feature type="transmembrane region" description="Helical" evidence="6">
    <location>
        <begin position="295"/>
        <end position="312"/>
    </location>
</feature>
<keyword evidence="4 6" id="KW-1133">Transmembrane helix</keyword>
<protein>
    <submittedName>
        <fullName evidence="8">Permease of the drug/metabolite transporter (DMT) superfamily</fullName>
    </submittedName>
</protein>
<name>A0ABN4A030_GEOTH</name>
<evidence type="ECO:0000313" key="9">
    <source>
        <dbReference type="Proteomes" id="UP000005636"/>
    </source>
</evidence>
<dbReference type="PANTHER" id="PTHR32322">
    <property type="entry name" value="INNER MEMBRANE TRANSPORTER"/>
    <property type="match status" value="1"/>
</dbReference>
<feature type="transmembrane region" description="Helical" evidence="6">
    <location>
        <begin position="151"/>
        <end position="169"/>
    </location>
</feature>
<dbReference type="PANTHER" id="PTHR32322:SF2">
    <property type="entry name" value="EAMA DOMAIN-CONTAINING PROTEIN"/>
    <property type="match status" value="1"/>
</dbReference>
<feature type="transmembrane region" description="Helical" evidence="6">
    <location>
        <begin position="93"/>
        <end position="114"/>
    </location>
</feature>